<comment type="caution">
    <text evidence="1">The sequence shown here is derived from an EMBL/GenBank/DDBJ whole genome shotgun (WGS) entry which is preliminary data.</text>
</comment>
<gene>
    <name evidence="1" type="ORF">UX88_C0028G0016</name>
</gene>
<organism evidence="1 2">
    <name type="scientific">Candidatus Woesebacteria bacterium GW2011_GWC2_47_16</name>
    <dbReference type="NCBI Taxonomy" id="1618590"/>
    <lineage>
        <taxon>Bacteria</taxon>
        <taxon>Candidatus Woeseibacteriota</taxon>
    </lineage>
</organism>
<proteinExistence type="predicted"/>
<evidence type="ECO:0000313" key="2">
    <source>
        <dbReference type="Proteomes" id="UP000034501"/>
    </source>
</evidence>
<dbReference type="AlphaFoldDB" id="A0A0G1V0N9"/>
<dbReference type="Proteomes" id="UP000034501">
    <property type="component" value="Unassembled WGS sequence"/>
</dbReference>
<evidence type="ECO:0000313" key="1">
    <source>
        <dbReference type="EMBL" id="KKU63525.1"/>
    </source>
</evidence>
<protein>
    <submittedName>
        <fullName evidence="1">Uncharacterized protein</fullName>
    </submittedName>
</protein>
<sequence length="38" mass="4280">MQTGLLSQTQISTIINRNFPLVLGNIWQHLATSGNIWL</sequence>
<dbReference type="EMBL" id="LCNW01000028">
    <property type="protein sequence ID" value="KKU63525.1"/>
    <property type="molecule type" value="Genomic_DNA"/>
</dbReference>
<reference evidence="1 2" key="1">
    <citation type="journal article" date="2015" name="Nature">
        <title>rRNA introns, odd ribosomes, and small enigmatic genomes across a large radiation of phyla.</title>
        <authorList>
            <person name="Brown C.T."/>
            <person name="Hug L.A."/>
            <person name="Thomas B.C."/>
            <person name="Sharon I."/>
            <person name="Castelle C.J."/>
            <person name="Singh A."/>
            <person name="Wilkins M.J."/>
            <person name="Williams K.H."/>
            <person name="Banfield J.F."/>
        </authorList>
    </citation>
    <scope>NUCLEOTIDE SEQUENCE [LARGE SCALE GENOMIC DNA]</scope>
</reference>
<accession>A0A0G1V0N9</accession>
<name>A0A0G1V0N9_9BACT</name>